<organism evidence="1 2">
    <name type="scientific">Jimgerdemannia flammicorona</name>
    <dbReference type="NCBI Taxonomy" id="994334"/>
    <lineage>
        <taxon>Eukaryota</taxon>
        <taxon>Fungi</taxon>
        <taxon>Fungi incertae sedis</taxon>
        <taxon>Mucoromycota</taxon>
        <taxon>Mucoromycotina</taxon>
        <taxon>Endogonomycetes</taxon>
        <taxon>Endogonales</taxon>
        <taxon>Endogonaceae</taxon>
        <taxon>Jimgerdemannia</taxon>
    </lineage>
</organism>
<accession>A0A433A3G1</accession>
<evidence type="ECO:0000313" key="1">
    <source>
        <dbReference type="EMBL" id="RUO97199.1"/>
    </source>
</evidence>
<reference evidence="1 2" key="1">
    <citation type="journal article" date="2018" name="New Phytol.">
        <title>Phylogenomics of Endogonaceae and evolution of mycorrhizas within Mucoromycota.</title>
        <authorList>
            <person name="Chang Y."/>
            <person name="Desiro A."/>
            <person name="Na H."/>
            <person name="Sandor L."/>
            <person name="Lipzen A."/>
            <person name="Clum A."/>
            <person name="Barry K."/>
            <person name="Grigoriev I.V."/>
            <person name="Martin F.M."/>
            <person name="Stajich J.E."/>
            <person name="Smith M.E."/>
            <person name="Bonito G."/>
            <person name="Spatafora J.W."/>
        </authorList>
    </citation>
    <scope>NUCLEOTIDE SEQUENCE [LARGE SCALE GENOMIC DNA]</scope>
    <source>
        <strain evidence="1 2">GMNB39</strain>
    </source>
</reference>
<dbReference type="Proteomes" id="UP000268093">
    <property type="component" value="Unassembled WGS sequence"/>
</dbReference>
<sequence>MSTFKCKFDENLLGFVERLKDYGHLFHWNTITANYNIYFADDISHENIRGADDAAVVVAATTAERTLITNDTDLFFTAGDNTYGVIVLWGGIVENEVYKEFRSFRKREKREAVQLLFGNRAYLREMERIRREKTRELALLEQQENGMIWTFRPPSKTESDGFLTKKIEKTLKKVSKALYNETNQNNDN</sequence>
<protein>
    <submittedName>
        <fullName evidence="1">Uncharacterized protein</fullName>
    </submittedName>
</protein>
<proteinExistence type="predicted"/>
<keyword evidence="2" id="KW-1185">Reference proteome</keyword>
<dbReference type="EMBL" id="RBNI01017992">
    <property type="protein sequence ID" value="RUO97199.1"/>
    <property type="molecule type" value="Genomic_DNA"/>
</dbReference>
<comment type="caution">
    <text evidence="1">The sequence shown here is derived from an EMBL/GenBank/DDBJ whole genome shotgun (WGS) entry which is preliminary data.</text>
</comment>
<dbReference type="AlphaFoldDB" id="A0A433A3G1"/>
<evidence type="ECO:0000313" key="2">
    <source>
        <dbReference type="Proteomes" id="UP000268093"/>
    </source>
</evidence>
<gene>
    <name evidence="1" type="ORF">BC936DRAFT_140827</name>
</gene>
<name>A0A433A3G1_9FUNG</name>